<evidence type="ECO:0000313" key="4">
    <source>
        <dbReference type="WBParaSite" id="BTMF_0001720301-mRNA-1"/>
    </source>
</evidence>
<reference evidence="2 3" key="2">
    <citation type="submission" date="2018-11" db="EMBL/GenBank/DDBJ databases">
        <authorList>
            <consortium name="Pathogen Informatics"/>
        </authorList>
    </citation>
    <scope>NUCLEOTIDE SEQUENCE [LARGE SCALE GENOMIC DNA]</scope>
</reference>
<dbReference type="Proteomes" id="UP000280834">
    <property type="component" value="Unassembled WGS sequence"/>
</dbReference>
<evidence type="ECO:0000313" key="2">
    <source>
        <dbReference type="EMBL" id="VDO52793.1"/>
    </source>
</evidence>
<reference evidence="4" key="1">
    <citation type="submission" date="2017-02" db="UniProtKB">
        <authorList>
            <consortium name="WormBaseParasite"/>
        </authorList>
    </citation>
    <scope>IDENTIFICATION</scope>
</reference>
<gene>
    <name evidence="2" type="ORF">BTMF_LOCUS15172</name>
</gene>
<proteinExistence type="predicted"/>
<dbReference type="EMBL" id="UZAG01022189">
    <property type="protein sequence ID" value="VDO52793.1"/>
    <property type="molecule type" value="Genomic_DNA"/>
</dbReference>
<evidence type="ECO:0000256" key="1">
    <source>
        <dbReference type="SAM" id="Phobius"/>
    </source>
</evidence>
<keyword evidence="3" id="KW-1185">Reference proteome</keyword>
<feature type="transmembrane region" description="Helical" evidence="1">
    <location>
        <begin position="6"/>
        <end position="33"/>
    </location>
</feature>
<dbReference type="AlphaFoldDB" id="A0A0R3RAY7"/>
<dbReference type="WBParaSite" id="BTMF_0001720301-mRNA-1">
    <property type="protein sequence ID" value="BTMF_0001720301-mRNA-1"/>
    <property type="gene ID" value="BTMF_0001720301"/>
</dbReference>
<accession>A0A0R3RAY7</accession>
<evidence type="ECO:0000313" key="3">
    <source>
        <dbReference type="Proteomes" id="UP000280834"/>
    </source>
</evidence>
<keyword evidence="1" id="KW-0812">Transmembrane</keyword>
<organism evidence="4">
    <name type="scientific">Brugia timori</name>
    <dbReference type="NCBI Taxonomy" id="42155"/>
    <lineage>
        <taxon>Eukaryota</taxon>
        <taxon>Metazoa</taxon>
        <taxon>Ecdysozoa</taxon>
        <taxon>Nematoda</taxon>
        <taxon>Chromadorea</taxon>
        <taxon>Rhabditida</taxon>
        <taxon>Spirurina</taxon>
        <taxon>Spiruromorpha</taxon>
        <taxon>Filarioidea</taxon>
        <taxon>Onchocercidae</taxon>
        <taxon>Brugia</taxon>
    </lineage>
</organism>
<keyword evidence="1" id="KW-0472">Membrane</keyword>
<protein>
    <submittedName>
        <fullName evidence="2 4">Uncharacterized protein</fullName>
    </submittedName>
</protein>
<sequence>MVVVIFVSSCITVLFDSSLFCFVLFCFSSCFFLQNTKL</sequence>
<keyword evidence="1" id="KW-1133">Transmembrane helix</keyword>
<name>A0A0R3RAY7_9BILA</name>